<organism evidence="1 2">
    <name type="scientific">Reticulomyxa filosa</name>
    <dbReference type="NCBI Taxonomy" id="46433"/>
    <lineage>
        <taxon>Eukaryota</taxon>
        <taxon>Sar</taxon>
        <taxon>Rhizaria</taxon>
        <taxon>Retaria</taxon>
        <taxon>Foraminifera</taxon>
        <taxon>Monothalamids</taxon>
        <taxon>Reticulomyxidae</taxon>
        <taxon>Reticulomyxa</taxon>
    </lineage>
</organism>
<dbReference type="EMBL" id="ASPP01023085">
    <property type="protein sequence ID" value="ETO10831.1"/>
    <property type="molecule type" value="Genomic_DNA"/>
</dbReference>
<proteinExistence type="predicted"/>
<accession>X6MB11</accession>
<evidence type="ECO:0000313" key="1">
    <source>
        <dbReference type="EMBL" id="ETO10831.1"/>
    </source>
</evidence>
<comment type="caution">
    <text evidence="1">The sequence shown here is derived from an EMBL/GenBank/DDBJ whole genome shotgun (WGS) entry which is preliminary data.</text>
</comment>
<dbReference type="Proteomes" id="UP000023152">
    <property type="component" value="Unassembled WGS sequence"/>
</dbReference>
<protein>
    <submittedName>
        <fullName evidence="1">Uncharacterized protein</fullName>
    </submittedName>
</protein>
<name>X6MB11_RETFI</name>
<dbReference type="SUPFAM" id="SSF74924">
    <property type="entry name" value="Cap-Gly domain"/>
    <property type="match status" value="1"/>
</dbReference>
<dbReference type="InterPro" id="IPR036859">
    <property type="entry name" value="CAP-Gly_dom_sf"/>
</dbReference>
<evidence type="ECO:0000313" key="2">
    <source>
        <dbReference type="Proteomes" id="UP000023152"/>
    </source>
</evidence>
<gene>
    <name evidence="1" type="ORF">RFI_26546</name>
</gene>
<dbReference type="AlphaFoldDB" id="X6MB11"/>
<sequence>MLDFVNAFKHENEGTVVEAKNLQGLEVQLTYHLGGSNYNYKTVIFEKDDIVVAGKHVGLLRYVGPLSAEQNSKESYYFGLECFEQLKEDEDMTGHSQYFENKYSYNTGVLVPCTEFKCKLTCYDVIRWFVTNSWKLKNQLRQFVYLFIYFFLTETYRNKKKKKKKGMRQLLHYWNKKIKIYKLEKYQYPVLLFPRSLS</sequence>
<keyword evidence="2" id="KW-1185">Reference proteome</keyword>
<reference evidence="1 2" key="1">
    <citation type="journal article" date="2013" name="Curr. Biol.">
        <title>The Genome of the Foraminiferan Reticulomyxa filosa.</title>
        <authorList>
            <person name="Glockner G."/>
            <person name="Hulsmann N."/>
            <person name="Schleicher M."/>
            <person name="Noegel A.A."/>
            <person name="Eichinger L."/>
            <person name="Gallinger C."/>
            <person name="Pawlowski J."/>
            <person name="Sierra R."/>
            <person name="Euteneuer U."/>
            <person name="Pillet L."/>
            <person name="Moustafa A."/>
            <person name="Platzer M."/>
            <person name="Groth M."/>
            <person name="Szafranski K."/>
            <person name="Schliwa M."/>
        </authorList>
    </citation>
    <scope>NUCLEOTIDE SEQUENCE [LARGE SCALE GENOMIC DNA]</scope>
</reference>